<organism evidence="3 4">
    <name type="scientific">Cellulophaga tyrosinoxydans</name>
    <dbReference type="NCBI Taxonomy" id="504486"/>
    <lineage>
        <taxon>Bacteria</taxon>
        <taxon>Pseudomonadati</taxon>
        <taxon>Bacteroidota</taxon>
        <taxon>Flavobacteriia</taxon>
        <taxon>Flavobacteriales</taxon>
        <taxon>Flavobacteriaceae</taxon>
        <taxon>Cellulophaga</taxon>
    </lineage>
</organism>
<dbReference type="SMART" id="SM00487">
    <property type="entry name" value="DEXDc"/>
    <property type="match status" value="1"/>
</dbReference>
<dbReference type="GO" id="GO:0005524">
    <property type="term" value="F:ATP binding"/>
    <property type="evidence" value="ECO:0007669"/>
    <property type="project" value="InterPro"/>
</dbReference>
<dbReference type="Gene3D" id="3.30.870.10">
    <property type="entry name" value="Endonuclease Chain A"/>
    <property type="match status" value="1"/>
</dbReference>
<dbReference type="InterPro" id="IPR025202">
    <property type="entry name" value="PLD-like_dom"/>
</dbReference>
<sequence>MNQGIYEELVTKLVSSKIEEPNKDLFQYKFSYIDKTEATLLLSNHIASVVSLVLKQITGENAIQNQISLANKIISLLKDELNNEDFDENLIESEGKILKAIFNKLDAHFSNFDEHLKTITPYTRLTQSELFTGGNSGLSLESELKKEILSSNRIDLLVSFIKWKGIIILKNELEEFTKRGGNLRVITTTYMGATDFKAIKVLSELENTEIKVSYNTGNERLHAKAYLFYRNSGFHTGYIGSSNFSRSALTDGLEWNLKITTKEVSHIIDKFQKTFESYWQNNEFETFDSTIHSSKLKDALNIGGNKYNNTFSANFFDIKPYAYQKEILEKLEVERSVHNRYKNLLVAATGTGKTVISAFDFKSYLDKNQNSRLLFIAHRKEILSQSLYTFRGVLKNNNFGQLWVDGLEPDNYEFLFASIQTINNRLENISLSPEYYDFIIIDEVHHSQALSYRSLLEYFKPKILLGLTATPERMDGKNILDDFSDRIAAEIRLPEALNKKLLCPFQYFGITDSVDLSNVRWEKGKYDAKELTNLYTANDRRVNEIITHLEKYTRDIQDVRALGFCITIEHAKFMSEKFLLAGLKAAYLTSKNNKERENLKQKLKFKEINYLFVVDIFNEGIDIPEIDTVLFLRPTESLTVFLQQLGRGLRLYDKKEVLSVLDFVSNSRPEYDFEGKFRALIGKTNTSIKKEVEDNFPHLPLGCSIILEKKAKEFILDNIRNATSINRNQIIQKIRTFESHSNLPLTLKNFSTLYHIPIETIYKKDTWSRLKEQAGKISNFSKINEKEILSAIKNKWLATNSLSYFNFILDIAKNNFEYSEDINNEKENLFALMLHYDVWQNQSSFKNLQSSLKSIASNPTLVKEIIEFLEYKLELIDFKECDIALPFNQPLKLHSRYTRDQILVAFGMSTFEKQSSNREGVAENKANNTEILFIDLIKSEENFSPTTMYDDYAINDILFHWQSQNQTRPNMGKGITYIEHEKLNKIILLFIREKAKDEYSNTMGYVFVGKAKYISHYGSKPMSITWKIEVPMPNYMWKDAAKLAIG</sequence>
<dbReference type="PANTHER" id="PTHR47962:SF7">
    <property type="entry name" value="MITOCHONDRIAL ATP-DEPENDENT HELICASE IRC3-RELATED"/>
    <property type="match status" value="1"/>
</dbReference>
<protein>
    <submittedName>
        <fullName evidence="3">Helicase conserved C-terminal domain-containing protein</fullName>
    </submittedName>
</protein>
<dbReference type="OrthoDB" id="9759819at2"/>
<dbReference type="SUPFAM" id="SSF56024">
    <property type="entry name" value="Phospholipase D/nuclease"/>
    <property type="match status" value="1"/>
</dbReference>
<dbReference type="CDD" id="cd09203">
    <property type="entry name" value="PLDc_N_DEXD_b1"/>
    <property type="match status" value="1"/>
</dbReference>
<dbReference type="InterPro" id="IPR006935">
    <property type="entry name" value="Helicase/UvrB_N"/>
</dbReference>
<dbReference type="InterPro" id="IPR052511">
    <property type="entry name" value="ATP-dep_Helicase"/>
</dbReference>
<keyword evidence="3" id="KW-0347">Helicase</keyword>
<dbReference type="GO" id="GO:0003677">
    <property type="term" value="F:DNA binding"/>
    <property type="evidence" value="ECO:0007669"/>
    <property type="project" value="InterPro"/>
</dbReference>
<evidence type="ECO:0000259" key="1">
    <source>
        <dbReference type="PROSITE" id="PS51192"/>
    </source>
</evidence>
<dbReference type="AlphaFoldDB" id="A0A1W2CGU5"/>
<keyword evidence="3" id="KW-0547">Nucleotide-binding</keyword>
<keyword evidence="4" id="KW-1185">Reference proteome</keyword>
<evidence type="ECO:0000313" key="4">
    <source>
        <dbReference type="Proteomes" id="UP000192360"/>
    </source>
</evidence>
<keyword evidence="3" id="KW-0067">ATP-binding</keyword>
<dbReference type="Pfam" id="PF04851">
    <property type="entry name" value="ResIII"/>
    <property type="match status" value="1"/>
</dbReference>
<proteinExistence type="predicted"/>
<accession>A0A1W2CGU5</accession>
<evidence type="ECO:0000313" key="3">
    <source>
        <dbReference type="EMBL" id="SMC84487.1"/>
    </source>
</evidence>
<dbReference type="SMART" id="SM00490">
    <property type="entry name" value="HELICc"/>
    <property type="match status" value="1"/>
</dbReference>
<dbReference type="InterPro" id="IPR027417">
    <property type="entry name" value="P-loop_NTPase"/>
</dbReference>
<dbReference type="InterPro" id="IPR001650">
    <property type="entry name" value="Helicase_C-like"/>
</dbReference>
<dbReference type="CDD" id="cd18032">
    <property type="entry name" value="DEXHc_RE_I_III_res"/>
    <property type="match status" value="1"/>
</dbReference>
<feature type="domain" description="Helicase C-terminal" evidence="2">
    <location>
        <begin position="548"/>
        <end position="700"/>
    </location>
</feature>
<dbReference type="CDD" id="cd18799">
    <property type="entry name" value="SF2_C_EcoAI-like"/>
    <property type="match status" value="1"/>
</dbReference>
<dbReference type="SUPFAM" id="SSF52540">
    <property type="entry name" value="P-loop containing nucleoside triphosphate hydrolases"/>
    <property type="match status" value="1"/>
</dbReference>
<dbReference type="Pfam" id="PF13091">
    <property type="entry name" value="PLDc_2"/>
    <property type="match status" value="1"/>
</dbReference>
<dbReference type="EMBL" id="FWXO01000006">
    <property type="protein sequence ID" value="SMC84487.1"/>
    <property type="molecule type" value="Genomic_DNA"/>
</dbReference>
<dbReference type="Pfam" id="PF00271">
    <property type="entry name" value="Helicase_C"/>
    <property type="match status" value="1"/>
</dbReference>
<dbReference type="PANTHER" id="PTHR47962">
    <property type="entry name" value="ATP-DEPENDENT HELICASE LHR-RELATED-RELATED"/>
    <property type="match status" value="1"/>
</dbReference>
<dbReference type="Proteomes" id="UP000192360">
    <property type="component" value="Unassembled WGS sequence"/>
</dbReference>
<dbReference type="GO" id="GO:0004386">
    <property type="term" value="F:helicase activity"/>
    <property type="evidence" value="ECO:0007669"/>
    <property type="project" value="UniProtKB-KW"/>
</dbReference>
<gene>
    <name evidence="3" type="ORF">SAMN05660703_2993</name>
</gene>
<dbReference type="InterPro" id="IPR014001">
    <property type="entry name" value="Helicase_ATP-bd"/>
</dbReference>
<keyword evidence="3" id="KW-0378">Hydrolase</keyword>
<dbReference type="STRING" id="504486.SAMN05660703_2993"/>
<evidence type="ECO:0000259" key="2">
    <source>
        <dbReference type="PROSITE" id="PS51194"/>
    </source>
</evidence>
<dbReference type="GO" id="GO:0016887">
    <property type="term" value="F:ATP hydrolysis activity"/>
    <property type="evidence" value="ECO:0007669"/>
    <property type="project" value="TreeGrafter"/>
</dbReference>
<dbReference type="Pfam" id="PF11907">
    <property type="entry name" value="DUF3427"/>
    <property type="match status" value="1"/>
</dbReference>
<reference evidence="3 4" key="1">
    <citation type="submission" date="2017-04" db="EMBL/GenBank/DDBJ databases">
        <authorList>
            <person name="Afonso C.L."/>
            <person name="Miller P.J."/>
            <person name="Scott M.A."/>
            <person name="Spackman E."/>
            <person name="Goraichik I."/>
            <person name="Dimitrov K.M."/>
            <person name="Suarez D.L."/>
            <person name="Swayne D.E."/>
        </authorList>
    </citation>
    <scope>NUCLEOTIDE SEQUENCE [LARGE SCALE GENOMIC DNA]</scope>
    <source>
        <strain evidence="3 4">DSM 21164</strain>
    </source>
</reference>
<name>A0A1W2CGU5_9FLAO</name>
<dbReference type="RefSeq" id="WP_084062927.1">
    <property type="nucleotide sequence ID" value="NZ_FWXO01000006.1"/>
</dbReference>
<dbReference type="PROSITE" id="PS51192">
    <property type="entry name" value="HELICASE_ATP_BIND_1"/>
    <property type="match status" value="1"/>
</dbReference>
<feature type="domain" description="Helicase ATP-binding" evidence="1">
    <location>
        <begin position="334"/>
        <end position="489"/>
    </location>
</feature>
<dbReference type="InterPro" id="IPR021835">
    <property type="entry name" value="DUF3427"/>
</dbReference>
<dbReference type="PROSITE" id="PS51194">
    <property type="entry name" value="HELICASE_CTER"/>
    <property type="match status" value="1"/>
</dbReference>
<dbReference type="Gene3D" id="3.40.50.300">
    <property type="entry name" value="P-loop containing nucleotide triphosphate hydrolases"/>
    <property type="match status" value="2"/>
</dbReference>